<evidence type="ECO:0000313" key="1">
    <source>
        <dbReference type="EMBL" id="OWM87144.1"/>
    </source>
</evidence>
<proteinExistence type="predicted"/>
<protein>
    <submittedName>
        <fullName evidence="1">Uncharacterized protein</fullName>
    </submittedName>
</protein>
<evidence type="ECO:0000313" key="2">
    <source>
        <dbReference type="Proteomes" id="UP000197138"/>
    </source>
</evidence>
<dbReference type="Proteomes" id="UP000197138">
    <property type="component" value="Unassembled WGS sequence"/>
</dbReference>
<reference evidence="2" key="1">
    <citation type="journal article" date="2017" name="Plant J.">
        <title>The pomegranate (Punica granatum L.) genome and the genomics of punicalagin biosynthesis.</title>
        <authorList>
            <person name="Qin G."/>
            <person name="Xu C."/>
            <person name="Ming R."/>
            <person name="Tang H."/>
            <person name="Guyot R."/>
            <person name="Kramer E.M."/>
            <person name="Hu Y."/>
            <person name="Yi X."/>
            <person name="Qi Y."/>
            <person name="Xu X."/>
            <person name="Gao Z."/>
            <person name="Pan H."/>
            <person name="Jian J."/>
            <person name="Tian Y."/>
            <person name="Yue Z."/>
            <person name="Xu Y."/>
        </authorList>
    </citation>
    <scope>NUCLEOTIDE SEQUENCE [LARGE SCALE GENOMIC DNA]</scope>
    <source>
        <strain evidence="2">cv. Dabenzi</strain>
    </source>
</reference>
<dbReference type="AlphaFoldDB" id="A0A218XQD2"/>
<dbReference type="EMBL" id="MTKT01000826">
    <property type="protein sequence ID" value="OWM87144.1"/>
    <property type="molecule type" value="Genomic_DNA"/>
</dbReference>
<sequence>MDLPTVLVDLFLRNGEKLLSMHLQLVIKPGAGSIFEATAITSPASVAATLPPDEEGGPDQHISYHVTCVDT</sequence>
<accession>A0A218XQD2</accession>
<gene>
    <name evidence="1" type="ORF">CDL15_Pgr010176</name>
</gene>
<name>A0A218XQD2_PUNGR</name>
<comment type="caution">
    <text evidence="1">The sequence shown here is derived from an EMBL/GenBank/DDBJ whole genome shotgun (WGS) entry which is preliminary data.</text>
</comment>
<organism evidence="1 2">
    <name type="scientific">Punica granatum</name>
    <name type="common">Pomegranate</name>
    <dbReference type="NCBI Taxonomy" id="22663"/>
    <lineage>
        <taxon>Eukaryota</taxon>
        <taxon>Viridiplantae</taxon>
        <taxon>Streptophyta</taxon>
        <taxon>Embryophyta</taxon>
        <taxon>Tracheophyta</taxon>
        <taxon>Spermatophyta</taxon>
        <taxon>Magnoliopsida</taxon>
        <taxon>eudicotyledons</taxon>
        <taxon>Gunneridae</taxon>
        <taxon>Pentapetalae</taxon>
        <taxon>rosids</taxon>
        <taxon>malvids</taxon>
        <taxon>Myrtales</taxon>
        <taxon>Lythraceae</taxon>
        <taxon>Punica</taxon>
    </lineage>
</organism>